<dbReference type="AlphaFoldDB" id="Q754M6"/>
<accession>Q754M6</accession>
<keyword evidence="1" id="KW-1133">Transmembrane helix</keyword>
<sequence>MAAAGHPSKMRRSQAGSSYVWWRYAIALVALCRVCLANTETFNIYIPGDFPVSTVGAQQDGGIESGLPRMVLHNINYKMQRFDVVPGEMFYVQVDELRQNENYQVRISWTAADGVGVADMGHVVVPHGAAFRGTVDERARVAVHFRVEAEAYPALAAARVPVNVAVVNIKMGIPVDLYSIALYVLAVVGAAAYVVCRWDPYRALKAEVL</sequence>
<name>Q754M6_EREGS</name>
<organism evidence="2 3">
    <name type="scientific">Eremothecium gossypii (strain ATCC 10895 / CBS 109.51 / FGSC 9923 / NRRL Y-1056)</name>
    <name type="common">Yeast</name>
    <name type="synonym">Ashbya gossypii</name>
    <dbReference type="NCBI Taxonomy" id="284811"/>
    <lineage>
        <taxon>Eukaryota</taxon>
        <taxon>Fungi</taxon>
        <taxon>Dikarya</taxon>
        <taxon>Ascomycota</taxon>
        <taxon>Saccharomycotina</taxon>
        <taxon>Saccharomycetes</taxon>
        <taxon>Saccharomycetales</taxon>
        <taxon>Saccharomycetaceae</taxon>
        <taxon>Eremothecium</taxon>
    </lineage>
</organism>
<dbReference type="EMBL" id="AE016819">
    <property type="protein sequence ID" value="AAS53417.1"/>
    <property type="molecule type" value="Genomic_DNA"/>
</dbReference>
<keyword evidence="3" id="KW-1185">Reference proteome</keyword>
<feature type="transmembrane region" description="Helical" evidence="1">
    <location>
        <begin position="177"/>
        <end position="196"/>
    </location>
</feature>
<dbReference type="FunCoup" id="Q754M6">
    <property type="interactions" value="20"/>
</dbReference>
<evidence type="ECO:0000313" key="3">
    <source>
        <dbReference type="Proteomes" id="UP000000591"/>
    </source>
</evidence>
<dbReference type="GO" id="GO:0005789">
    <property type="term" value="C:endoplasmic reticulum membrane"/>
    <property type="evidence" value="ECO:0000318"/>
    <property type="project" value="GO_Central"/>
</dbReference>
<dbReference type="PANTHER" id="PTHR28022">
    <property type="entry name" value="GPI MANNOSYLTRANSFERASE 2 SUBUNIT PGA1"/>
    <property type="match status" value="1"/>
</dbReference>
<dbReference type="Proteomes" id="UP000000591">
    <property type="component" value="Chromosome VI"/>
</dbReference>
<dbReference type="RefSeq" id="NP_985593.1">
    <property type="nucleotide sequence ID" value="NM_210947.1"/>
</dbReference>
<dbReference type="InterPro" id="IPR019433">
    <property type="entry name" value="GPI_ManTrfase_II_coact_Pga1"/>
</dbReference>
<dbReference type="GO" id="GO:0031501">
    <property type="term" value="C:mannosyltransferase complex"/>
    <property type="evidence" value="ECO:0000318"/>
    <property type="project" value="GO_Central"/>
</dbReference>
<dbReference type="OrthoDB" id="4036106at2759"/>
<proteinExistence type="predicted"/>
<dbReference type="InParanoid" id="Q754M6"/>
<protein>
    <submittedName>
        <fullName evidence="2">AFR046Cp</fullName>
    </submittedName>
</protein>
<reference evidence="3" key="2">
    <citation type="journal article" date="2013" name="G3 (Bethesda)">
        <title>Genomes of Ashbya fungi isolated from insects reveal four mating-type loci, numerous translocations, lack of transposons, and distinct gene duplications.</title>
        <authorList>
            <person name="Dietrich F.S."/>
            <person name="Voegeli S."/>
            <person name="Kuo S."/>
            <person name="Philippsen P."/>
        </authorList>
    </citation>
    <scope>GENOME REANNOTATION</scope>
    <source>
        <strain evidence="3">ATCC 10895 / CBS 109.51 / FGSC 9923 / NRRL Y-1056</strain>
    </source>
</reference>
<gene>
    <name evidence="2" type="ORF">AGOS_AFR046C</name>
</gene>
<keyword evidence="1" id="KW-0812">Transmembrane</keyword>
<dbReference type="eggNOG" id="ENOG502S2MY">
    <property type="taxonomic scope" value="Eukaryota"/>
</dbReference>
<dbReference type="STRING" id="284811.Q754M6"/>
<dbReference type="GO" id="GO:0006506">
    <property type="term" value="P:GPI anchor biosynthetic process"/>
    <property type="evidence" value="ECO:0000318"/>
    <property type="project" value="GO_Central"/>
</dbReference>
<dbReference type="KEGG" id="ago:AGOS_AFR046C"/>
<dbReference type="GeneID" id="4621834"/>
<dbReference type="PANTHER" id="PTHR28022:SF1">
    <property type="entry name" value="GPI MANNOSYLTRANSFERASE 2 SUBUNIT PGA1"/>
    <property type="match status" value="1"/>
</dbReference>
<reference evidence="2 3" key="1">
    <citation type="journal article" date="2004" name="Science">
        <title>The Ashbya gossypii genome as a tool for mapping the ancient Saccharomyces cerevisiae genome.</title>
        <authorList>
            <person name="Dietrich F.S."/>
            <person name="Voegeli S."/>
            <person name="Brachat S."/>
            <person name="Lerch A."/>
            <person name="Gates K."/>
            <person name="Steiner S."/>
            <person name="Mohr C."/>
            <person name="Pohlmann R."/>
            <person name="Luedi P."/>
            <person name="Choi S."/>
            <person name="Wing R.A."/>
            <person name="Flavier A."/>
            <person name="Gaffney T.D."/>
            <person name="Philippsen P."/>
        </authorList>
    </citation>
    <scope>NUCLEOTIDE SEQUENCE [LARGE SCALE GENOMIC DNA]</scope>
    <source>
        <strain evidence="3">ATCC 10895 / CBS 109.51 / FGSC 9923 / NRRL Y-1056</strain>
    </source>
</reference>
<evidence type="ECO:0000256" key="1">
    <source>
        <dbReference type="SAM" id="Phobius"/>
    </source>
</evidence>
<evidence type="ECO:0000313" key="2">
    <source>
        <dbReference type="EMBL" id="AAS53417.1"/>
    </source>
</evidence>
<dbReference type="Pfam" id="PF10333">
    <property type="entry name" value="Pga1"/>
    <property type="match status" value="1"/>
</dbReference>
<dbReference type="HOGENOM" id="CLU_116423_0_0_1"/>
<keyword evidence="1" id="KW-0472">Membrane</keyword>